<sequence length="1394" mass="157596">MQKFQVSFIGLSTLFGRTSSLLLKQSPFIKCIKLYDEHNIDPALDVAGLNTQCKVKAFLGKEQLKTALKDAHIIVIGEEASSENMNIADPFAYSAPKILDYANAIASAAPEAIVVVAASPVNCLLPLITQMLVHHGCFNCNKVLGATTVDNIRANSLLAAHLKADARQVVLPVIGGSSEETRVPIFSQARPNSFLPTDIKEKIIKGIKKGEVEVRKKKKCPESLNKAYATSRFVNTIMAGLRGEPNVTDIALTKTTAVPGIDYFALPVMLGRHGVTQRFGIPTLTSMEQNLVNKAISSMKKDIDKAGIYWRRVATQPFPVLNQQVSPAFDLSSDLTNVDTKPKNMLLPYSSSGQDEKYPKDILEKRAKRAKPAMVNPIDRLFQMKTQDEKEDTAPYPEFRLMNKTAVSEQWQIPNYSEVQDKTENVGKNAGEKKDEPDLQKENHFLVKPNAQANSDNAKSEKPVIKKSTSTNVLSTLIKKTEQIIAQNKQAMENPPKGKKENPEEIEEVKKKPLKQKPVVQVKIENVLKASESNVENNRKEIDNKTDLKKISEILEKNKPKISLGSKTTEKLAKPKPFSFAIEDHEKEKFTSKKQEKLIEQAKRETLMAMKLQRIAEKRASNVQKSVLFTRKDNQKRKPTVSPTKINTNYPLMKGKVPETSVVKPSKVESMSTENVKKPIKQETKEVKKEVRMEQVKSYDLAEIEQPLKAYIGEPFKGKALFCKTTVIEEKNPNDLKDEGAKESKNSLKTPSKLSQSESKKELKDDATKLVPKQIKKHKLKVHVKGVNSKAAPKLLYPPKLAKTAELVKFVPVEKASIESKGVKNLLQKQMKVNLQTTLAEENATKQDLTSKSADNKTEVDMKYRERKVEEKKQQAESKVPNVKEELKRKDDKNMTLLQILTAHAEKSSKVKEVRVEEVKKELKKEVTKEVKKEAKKEEPPKMEDIPAEMSQEDKKSGSFKNLLQMLPATRKNFLKPKDKVKLLEEAKKLAELKEQELKAMAEVPKKVIVINPVNKSIKNEKAESCAEANSQNEKSRSPRNSNMKPKFATIDEEVSTTEDNEKTESEIRENEAKVQRLNFVPSESGQQNNEIFKKQGKATTPLQLIQSQQLEKSKKNKKTKNFSENTVSDRLHRTLKSFFRRRTAAQKHNEKNTLVLKKELLKNKQLLYKFNAMKTPKIKPIKNTIASKTMLITESAGRNPYKNVVLTRKSDEILDTKLSKYLTLFPNCYHTLKYEDKEFSKSFKQALKEKLRVPVTVPLADPSKQKCITKPKRKKQKTLLHMLTQEKRPDKVTMSLRKIKLPKDIFVTKKKEAFVKIPRTLHTGTCADMVKTIGKSVPTEEKPYVPTASGTTVEQAGYSPPVKEIDALPNFSLNEYNCKSNFLPNLKFMRDPR</sequence>
<feature type="region of interest" description="Disordered" evidence="5">
    <location>
        <begin position="734"/>
        <end position="768"/>
    </location>
</feature>
<protein>
    <recommendedName>
        <fullName evidence="1">malate dehydrogenase</fullName>
        <ecNumber evidence="1">1.1.1.37</ecNumber>
    </recommendedName>
</protein>
<dbReference type="SUPFAM" id="SSF51735">
    <property type="entry name" value="NAD(P)-binding Rossmann-fold domains"/>
    <property type="match status" value="1"/>
</dbReference>
<feature type="region of interest" description="Disordered" evidence="5">
    <location>
        <begin position="925"/>
        <end position="959"/>
    </location>
</feature>
<keyword evidence="8" id="KW-1185">Reference proteome</keyword>
<evidence type="ECO:0000259" key="6">
    <source>
        <dbReference type="Pfam" id="PF02866"/>
    </source>
</evidence>
<reference evidence="7" key="1">
    <citation type="submission" date="2022-01" db="UniProtKB">
        <authorList>
            <consortium name="EnsemblMetazoa"/>
        </authorList>
    </citation>
    <scope>IDENTIFICATION</scope>
</reference>
<evidence type="ECO:0000256" key="2">
    <source>
        <dbReference type="ARBA" id="ARBA00022532"/>
    </source>
</evidence>
<evidence type="ECO:0000256" key="3">
    <source>
        <dbReference type="ARBA" id="ARBA00023002"/>
    </source>
</evidence>
<dbReference type="GO" id="GO:0005739">
    <property type="term" value="C:mitochondrion"/>
    <property type="evidence" value="ECO:0007669"/>
    <property type="project" value="TreeGrafter"/>
</dbReference>
<evidence type="ECO:0000313" key="8">
    <source>
        <dbReference type="Proteomes" id="UP000494040"/>
    </source>
</evidence>
<dbReference type="EC" id="1.1.1.37" evidence="1"/>
<keyword evidence="4" id="KW-0520">NAD</keyword>
<feature type="compositionally biased region" description="Basic and acidic residues" evidence="5">
    <location>
        <begin position="496"/>
        <end position="511"/>
    </location>
</feature>
<accession>A0A8I6RUQ3</accession>
<dbReference type="InterPro" id="IPR015955">
    <property type="entry name" value="Lactate_DH/Glyco_Ohase_4_C"/>
</dbReference>
<dbReference type="PANTHER" id="PTHR11540">
    <property type="entry name" value="MALATE AND LACTATE DEHYDROGENASE"/>
    <property type="match status" value="1"/>
</dbReference>
<feature type="region of interest" description="Disordered" evidence="5">
    <location>
        <begin position="493"/>
        <end position="512"/>
    </location>
</feature>
<dbReference type="InterPro" id="IPR036291">
    <property type="entry name" value="NAD(P)-bd_dom_sf"/>
</dbReference>
<dbReference type="Gene3D" id="3.90.110.10">
    <property type="entry name" value="Lactate dehydrogenase/glycoside hydrolase, family 4, C-terminal"/>
    <property type="match status" value="1"/>
</dbReference>
<feature type="compositionally biased region" description="Basic and acidic residues" evidence="5">
    <location>
        <begin position="734"/>
        <end position="746"/>
    </location>
</feature>
<dbReference type="KEGG" id="clec:106667641"/>
<dbReference type="GO" id="GO:0030060">
    <property type="term" value="F:L-malate dehydrogenase (NAD+) activity"/>
    <property type="evidence" value="ECO:0007669"/>
    <property type="project" value="UniProtKB-EC"/>
</dbReference>
<keyword evidence="3" id="KW-0560">Oxidoreductase</keyword>
<dbReference type="Pfam" id="PF02866">
    <property type="entry name" value="Ldh_1_C"/>
    <property type="match status" value="1"/>
</dbReference>
<feature type="compositionally biased region" description="Basic and acidic residues" evidence="5">
    <location>
        <begin position="758"/>
        <end position="768"/>
    </location>
</feature>
<dbReference type="Proteomes" id="UP000494040">
    <property type="component" value="Unassembled WGS sequence"/>
</dbReference>
<feature type="compositionally biased region" description="Polar residues" evidence="5">
    <location>
        <begin position="1028"/>
        <end position="1044"/>
    </location>
</feature>
<organism evidence="7 8">
    <name type="scientific">Cimex lectularius</name>
    <name type="common">Bed bug</name>
    <name type="synonym">Acanthia lectularia</name>
    <dbReference type="NCBI Taxonomy" id="79782"/>
    <lineage>
        <taxon>Eukaryota</taxon>
        <taxon>Metazoa</taxon>
        <taxon>Ecdysozoa</taxon>
        <taxon>Arthropoda</taxon>
        <taxon>Hexapoda</taxon>
        <taxon>Insecta</taxon>
        <taxon>Pterygota</taxon>
        <taxon>Neoptera</taxon>
        <taxon>Paraneoptera</taxon>
        <taxon>Hemiptera</taxon>
        <taxon>Heteroptera</taxon>
        <taxon>Panheteroptera</taxon>
        <taxon>Cimicomorpha</taxon>
        <taxon>Cimicidae</taxon>
        <taxon>Cimex</taxon>
    </lineage>
</organism>
<feature type="compositionally biased region" description="Polar residues" evidence="5">
    <location>
        <begin position="844"/>
        <end position="853"/>
    </location>
</feature>
<dbReference type="Gene3D" id="3.40.50.720">
    <property type="entry name" value="NAD(P)-binding Rossmann-like Domain"/>
    <property type="match status" value="1"/>
</dbReference>
<feature type="compositionally biased region" description="Basic and acidic residues" evidence="5">
    <location>
        <begin position="675"/>
        <end position="686"/>
    </location>
</feature>
<evidence type="ECO:0000256" key="1">
    <source>
        <dbReference type="ARBA" id="ARBA00012995"/>
    </source>
</evidence>
<feature type="compositionally biased region" description="Basic and acidic residues" evidence="5">
    <location>
        <begin position="925"/>
        <end position="945"/>
    </location>
</feature>
<dbReference type="InterPro" id="IPR022383">
    <property type="entry name" value="Lactate/malate_DH_C"/>
</dbReference>
<evidence type="ECO:0000256" key="4">
    <source>
        <dbReference type="ARBA" id="ARBA00023027"/>
    </source>
</evidence>
<dbReference type="GeneID" id="106667641"/>
<dbReference type="RefSeq" id="XP_014251203.2">
    <property type="nucleotide sequence ID" value="XM_014395717.2"/>
</dbReference>
<name>A0A8I6RUQ3_CIMLE</name>
<feature type="region of interest" description="Disordered" evidence="5">
    <location>
        <begin position="844"/>
        <end position="888"/>
    </location>
</feature>
<feature type="domain" description="Lactate/malate dehydrogenase C-terminal" evidence="6">
    <location>
        <begin position="147"/>
        <end position="306"/>
    </location>
</feature>
<dbReference type="GO" id="GO:0006099">
    <property type="term" value="P:tricarboxylic acid cycle"/>
    <property type="evidence" value="ECO:0007669"/>
    <property type="project" value="UniProtKB-KW"/>
</dbReference>
<feature type="region of interest" description="Disordered" evidence="5">
    <location>
        <begin position="633"/>
        <end position="652"/>
    </location>
</feature>
<dbReference type="OrthoDB" id="6596698at2759"/>
<keyword evidence="2" id="KW-0816">Tricarboxylic acid cycle</keyword>
<proteinExistence type="predicted"/>
<feature type="compositionally biased region" description="Basic and acidic residues" evidence="5">
    <location>
        <begin position="854"/>
        <end position="888"/>
    </location>
</feature>
<evidence type="ECO:0000256" key="5">
    <source>
        <dbReference type="SAM" id="MobiDB-lite"/>
    </source>
</evidence>
<evidence type="ECO:0000313" key="7">
    <source>
        <dbReference type="EnsemblMetazoa" id="XP_014251203.2"/>
    </source>
</evidence>
<dbReference type="EnsemblMetazoa" id="XM_014395717.2">
    <property type="protein sequence ID" value="XP_014251203.2"/>
    <property type="gene ID" value="LOC106667641"/>
</dbReference>
<feature type="compositionally biased region" description="Basic and acidic residues" evidence="5">
    <location>
        <begin position="1060"/>
        <end position="1071"/>
    </location>
</feature>
<feature type="region of interest" description="Disordered" evidence="5">
    <location>
        <begin position="1021"/>
        <end position="1071"/>
    </location>
</feature>
<dbReference type="PANTHER" id="PTHR11540:SF16">
    <property type="entry name" value="MALATE DEHYDROGENASE, MITOCHONDRIAL"/>
    <property type="match status" value="1"/>
</dbReference>
<feature type="region of interest" description="Disordered" evidence="5">
    <location>
        <begin position="421"/>
        <end position="440"/>
    </location>
</feature>
<dbReference type="SUPFAM" id="SSF56327">
    <property type="entry name" value="LDH C-terminal domain-like"/>
    <property type="match status" value="1"/>
</dbReference>
<feature type="region of interest" description="Disordered" evidence="5">
    <location>
        <begin position="661"/>
        <end position="686"/>
    </location>
</feature>
<feature type="compositionally biased region" description="Polar residues" evidence="5">
    <location>
        <begin position="641"/>
        <end position="650"/>
    </location>
</feature>